<dbReference type="EMBL" id="FO203427">
    <property type="protein sequence ID" value="CCH49937.1"/>
    <property type="molecule type" value="Genomic_DNA"/>
</dbReference>
<dbReference type="STRING" id="1322246.BN4_12704"/>
<feature type="transmembrane region" description="Helical" evidence="2">
    <location>
        <begin position="57"/>
        <end position="77"/>
    </location>
</feature>
<evidence type="ECO:0000256" key="1">
    <source>
        <dbReference type="PROSITE-ProRule" id="PRU01193"/>
    </source>
</evidence>
<dbReference type="InterPro" id="IPR045095">
    <property type="entry name" value="ACDP"/>
</dbReference>
<organism evidence="4 5">
    <name type="scientific">Pseudodesulfovibrio piezophilus (strain DSM 21447 / JCM 15486 / C1TLV30)</name>
    <name type="common">Desulfovibrio piezophilus</name>
    <dbReference type="NCBI Taxonomy" id="1322246"/>
    <lineage>
        <taxon>Bacteria</taxon>
        <taxon>Pseudomonadati</taxon>
        <taxon>Thermodesulfobacteriota</taxon>
        <taxon>Desulfovibrionia</taxon>
        <taxon>Desulfovibrionales</taxon>
        <taxon>Desulfovibrionaceae</taxon>
    </lineage>
</organism>
<dbReference type="BioCyc" id="DPIE1322246:BN4_RS13575-MONOMER"/>
<dbReference type="InterPro" id="IPR002550">
    <property type="entry name" value="CNNM"/>
</dbReference>
<keyword evidence="1 2" id="KW-0472">Membrane</keyword>
<dbReference type="RefSeq" id="WP_015415979.1">
    <property type="nucleotide sequence ID" value="NC_020409.1"/>
</dbReference>
<dbReference type="KEGG" id="dpi:BN4_12704"/>
<evidence type="ECO:0000256" key="2">
    <source>
        <dbReference type="SAM" id="Phobius"/>
    </source>
</evidence>
<keyword evidence="1 2" id="KW-0812">Transmembrane</keyword>
<dbReference type="PATRIC" id="fig|879567.3.peg.2895"/>
<dbReference type="OrthoDB" id="5470682at2"/>
<reference evidence="5" key="2">
    <citation type="journal article" date="2013" name="Stand. Genomic Sci.">
        <title>Complete genome sequence of Desulfocapsa sulfexigens, a marine deltaproteobacterium specialized in disproportionating inorganic sulfur compounds.</title>
        <authorList>
            <person name="Finster K.W."/>
            <person name="Kjeldsen K.U."/>
            <person name="Kube M."/>
            <person name="Reinhardt R."/>
            <person name="Mussmann M."/>
            <person name="Amann R."/>
            <person name="Schreiber L."/>
        </authorList>
    </citation>
    <scope>NUCLEOTIDE SEQUENCE [LARGE SCALE GENOMIC DNA]</scope>
    <source>
        <strain evidence="5">DSM 10523 / SB164P1</strain>
    </source>
</reference>
<sequence>MQTVFIWCGIVFCLTQSAIFSGLNLAYFSLSRLRLEVEAYSGNRRAAKVLALRQEPNLLLCTILWGNVGINVLLTLLSESVMTGVASFAFSTFVITIVGEILPQAYFSRQALLIGATLVPVIRFYQVVLYPLAKPASMMLDRLVGRENIEYFKENKIRHLLKMHIDSTDADIDEIEGMGAMNFLTLDDIEVCQEGEPIQIQSIIGLRFENGRPIFPSDVATFVEQVNSSGEKWVVLTDSQDRPRLLLDADGYLRNVMKGGVVSPADYCHLPILVHNDHIRLGEVLNRLEVHPVSPEDDVIDADTILVWTARHRRIITGADIFGRLMRGISRVRRSGRPSAT</sequence>
<gene>
    <name evidence="4" type="ordered locus">BN4_12704</name>
</gene>
<dbReference type="PANTHER" id="PTHR12064:SF94">
    <property type="entry name" value="UNEXTENDED PROTEIN"/>
    <property type="match status" value="1"/>
</dbReference>
<dbReference type="PANTHER" id="PTHR12064">
    <property type="entry name" value="METAL TRANSPORTER CNNM"/>
    <property type="match status" value="1"/>
</dbReference>
<dbReference type="PROSITE" id="PS51846">
    <property type="entry name" value="CNNM"/>
    <property type="match status" value="1"/>
</dbReference>
<feature type="transmembrane region" description="Helical" evidence="2">
    <location>
        <begin position="84"/>
        <end position="106"/>
    </location>
</feature>
<dbReference type="Pfam" id="PF01595">
    <property type="entry name" value="CNNM"/>
    <property type="match status" value="1"/>
</dbReference>
<evidence type="ECO:0000259" key="3">
    <source>
        <dbReference type="PROSITE" id="PS51846"/>
    </source>
</evidence>
<feature type="transmembrane region" description="Helical" evidence="2">
    <location>
        <begin position="112"/>
        <end position="133"/>
    </location>
</feature>
<proteinExistence type="predicted"/>
<dbReference type="GO" id="GO:0016020">
    <property type="term" value="C:membrane"/>
    <property type="evidence" value="ECO:0007669"/>
    <property type="project" value="UniProtKB-UniRule"/>
</dbReference>
<dbReference type="eggNOG" id="COG1253">
    <property type="taxonomic scope" value="Bacteria"/>
</dbReference>
<evidence type="ECO:0000313" key="5">
    <source>
        <dbReference type="Proteomes" id="UP000011724"/>
    </source>
</evidence>
<dbReference type="AlphaFoldDB" id="M1WTV8"/>
<feature type="domain" description="CNNM transmembrane" evidence="3">
    <location>
        <begin position="1"/>
        <end position="176"/>
    </location>
</feature>
<dbReference type="GO" id="GO:0010960">
    <property type="term" value="P:magnesium ion homeostasis"/>
    <property type="evidence" value="ECO:0007669"/>
    <property type="project" value="InterPro"/>
</dbReference>
<dbReference type="HOGENOM" id="CLU_068411_0_0_7"/>
<protein>
    <submittedName>
        <fullName evidence="4">CBS domain protein (Hemolysins and related protein family)</fullName>
    </submittedName>
</protein>
<name>M1WTV8_PSEP2</name>
<reference evidence="4 5" key="1">
    <citation type="journal article" date="2013" name="PLoS ONE">
        <title>The first genomic and proteomic characterization of a deep-sea sulfate reducer: insights into the piezophilic lifestyle of Desulfovibrio piezophilus.</title>
        <authorList>
            <person name="Pradel N."/>
            <person name="Ji B."/>
            <person name="Gimenez G."/>
            <person name="Talla E."/>
            <person name="Lenoble P."/>
            <person name="Garel M."/>
            <person name="Tamburini C."/>
            <person name="Fourquet P."/>
            <person name="Lebrun R."/>
            <person name="Bertin P."/>
            <person name="Denis Y."/>
            <person name="Pophillat M."/>
            <person name="Barbe V."/>
            <person name="Ollivier B."/>
            <person name="Dolla A."/>
        </authorList>
    </citation>
    <scope>NUCLEOTIDE SEQUENCE [LARGE SCALE GENOMIC DNA]</scope>
    <source>
        <strain evidence="5">DSM 10523 / SB164P1</strain>
    </source>
</reference>
<dbReference type="Proteomes" id="UP000011724">
    <property type="component" value="Chromosome"/>
</dbReference>
<keyword evidence="1 2" id="KW-1133">Transmembrane helix</keyword>
<evidence type="ECO:0000313" key="4">
    <source>
        <dbReference type="EMBL" id="CCH49937.1"/>
    </source>
</evidence>
<keyword evidence="5" id="KW-1185">Reference proteome</keyword>
<accession>M1WTV8</accession>